<evidence type="ECO:0000313" key="6">
    <source>
        <dbReference type="Proteomes" id="UP000245207"/>
    </source>
</evidence>
<dbReference type="GO" id="GO:0005829">
    <property type="term" value="C:cytosol"/>
    <property type="evidence" value="ECO:0007669"/>
    <property type="project" value="TreeGrafter"/>
</dbReference>
<feature type="coiled-coil region" evidence="3">
    <location>
        <begin position="348"/>
        <end position="410"/>
    </location>
</feature>
<evidence type="ECO:0000256" key="3">
    <source>
        <dbReference type="SAM" id="Coils"/>
    </source>
</evidence>
<name>A0A2U1MAS1_ARTAN</name>
<sequence length="531" mass="60677">MNLVHSVWVCAIVQDNEAQSHAKTVMFLRISSFGCFKQIIVSHQSGILFPIDTPFPSTRRDDNPYRANRRVADSAKARAETELYDARKTVQDLALKIEEANSRAKRMHQKPMKQHEDTEDSRYAQMMKEIENLKQELGKLKLDMKHVLKEKRQADNTFKASSSKSSTLSSAVERIKKEIEELDEEQVLVEIARIEAVKELESIEAQRNKEASNYKSQLEIVKKKVKEIDQQSVTQDLQLTLYNVNSLENELARAKETNSTPDSLYTIIQELEAGKTELANIQREGFNFMTSMDVIRNELNHVREQRARLEKEEEKRDLTVQTLNSKILKGKAKLESITATTERANSIASNLSTTVEQLRAEAETVKKEKELIIQETENIKLEIPETESEIDLLEHRLEAAMEELKAVKSSEFTALENLKDLIDSTVRARESTSSNKPTITISKFEYEYLTGKADSVRRRRSVDGELYKLVASPRRSMYKIGSMTPGKRARSQKLLSPATRQAIKSASFSKKREKMTSNLAKLLDENDEMGE</sequence>
<reference evidence="5 6" key="1">
    <citation type="journal article" date="2018" name="Mol. Plant">
        <title>The genome of Artemisia annua provides insight into the evolution of Asteraceae family and artemisinin biosynthesis.</title>
        <authorList>
            <person name="Shen Q."/>
            <person name="Zhang L."/>
            <person name="Liao Z."/>
            <person name="Wang S."/>
            <person name="Yan T."/>
            <person name="Shi P."/>
            <person name="Liu M."/>
            <person name="Fu X."/>
            <person name="Pan Q."/>
            <person name="Wang Y."/>
            <person name="Lv Z."/>
            <person name="Lu X."/>
            <person name="Zhang F."/>
            <person name="Jiang W."/>
            <person name="Ma Y."/>
            <person name="Chen M."/>
            <person name="Hao X."/>
            <person name="Li L."/>
            <person name="Tang Y."/>
            <person name="Lv G."/>
            <person name="Zhou Y."/>
            <person name="Sun X."/>
            <person name="Brodelius P.E."/>
            <person name="Rose J.K.C."/>
            <person name="Tang K."/>
        </authorList>
    </citation>
    <scope>NUCLEOTIDE SEQUENCE [LARGE SCALE GENOMIC DNA]</scope>
    <source>
        <strain evidence="6">cv. Huhao1</strain>
        <tissue evidence="5">Leaf</tissue>
    </source>
</reference>
<feature type="compositionally biased region" description="Polar residues" evidence="4">
    <location>
        <begin position="498"/>
        <end position="508"/>
    </location>
</feature>
<dbReference type="PANTHER" id="PTHR32054">
    <property type="entry name" value="HEAVY CHAIN, PUTATIVE, EXPRESSED-RELATED-RELATED"/>
    <property type="match status" value="1"/>
</dbReference>
<dbReference type="OrthoDB" id="685331at2759"/>
<accession>A0A2U1MAS1</accession>
<dbReference type="GO" id="GO:0009904">
    <property type="term" value="P:chloroplast accumulation movement"/>
    <property type="evidence" value="ECO:0007669"/>
    <property type="project" value="TreeGrafter"/>
</dbReference>
<dbReference type="GO" id="GO:0009903">
    <property type="term" value="P:chloroplast avoidance movement"/>
    <property type="evidence" value="ECO:0007669"/>
    <property type="project" value="TreeGrafter"/>
</dbReference>
<comment type="caution">
    <text evidence="5">The sequence shown here is derived from an EMBL/GenBank/DDBJ whole genome shotgun (WGS) entry which is preliminary data.</text>
</comment>
<comment type="similarity">
    <text evidence="1">Belongs to the WEB family.</text>
</comment>
<evidence type="ECO:0000256" key="4">
    <source>
        <dbReference type="SAM" id="MobiDB-lite"/>
    </source>
</evidence>
<evidence type="ECO:0000313" key="5">
    <source>
        <dbReference type="EMBL" id="PWA58348.1"/>
    </source>
</evidence>
<evidence type="ECO:0000256" key="1">
    <source>
        <dbReference type="ARBA" id="ARBA00005485"/>
    </source>
</evidence>
<evidence type="ECO:0008006" key="7">
    <source>
        <dbReference type="Google" id="ProtNLM"/>
    </source>
</evidence>
<feature type="coiled-coil region" evidence="3">
    <location>
        <begin position="90"/>
        <end position="257"/>
    </location>
</feature>
<dbReference type="InterPro" id="IPR008545">
    <property type="entry name" value="Web"/>
</dbReference>
<feature type="region of interest" description="Disordered" evidence="4">
    <location>
        <begin position="484"/>
        <end position="514"/>
    </location>
</feature>
<proteinExistence type="inferred from homology"/>
<dbReference type="EMBL" id="PKPP01005918">
    <property type="protein sequence ID" value="PWA58348.1"/>
    <property type="molecule type" value="Genomic_DNA"/>
</dbReference>
<protein>
    <recommendedName>
        <fullName evidence="7">WEB family</fullName>
    </recommendedName>
</protein>
<organism evidence="5 6">
    <name type="scientific">Artemisia annua</name>
    <name type="common">Sweet wormwood</name>
    <dbReference type="NCBI Taxonomy" id="35608"/>
    <lineage>
        <taxon>Eukaryota</taxon>
        <taxon>Viridiplantae</taxon>
        <taxon>Streptophyta</taxon>
        <taxon>Embryophyta</taxon>
        <taxon>Tracheophyta</taxon>
        <taxon>Spermatophyta</taxon>
        <taxon>Magnoliopsida</taxon>
        <taxon>eudicotyledons</taxon>
        <taxon>Gunneridae</taxon>
        <taxon>Pentapetalae</taxon>
        <taxon>asterids</taxon>
        <taxon>campanulids</taxon>
        <taxon>Asterales</taxon>
        <taxon>Asteraceae</taxon>
        <taxon>Asteroideae</taxon>
        <taxon>Anthemideae</taxon>
        <taxon>Artemisiinae</taxon>
        <taxon>Artemisia</taxon>
    </lineage>
</organism>
<dbReference type="Proteomes" id="UP000245207">
    <property type="component" value="Unassembled WGS sequence"/>
</dbReference>
<evidence type="ECO:0000256" key="2">
    <source>
        <dbReference type="ARBA" id="ARBA00023054"/>
    </source>
</evidence>
<dbReference type="Pfam" id="PF05701">
    <property type="entry name" value="WEMBL"/>
    <property type="match status" value="1"/>
</dbReference>
<keyword evidence="2 3" id="KW-0175">Coiled coil</keyword>
<gene>
    <name evidence="5" type="ORF">CTI12_AA400770</name>
</gene>
<keyword evidence="6" id="KW-1185">Reference proteome</keyword>
<dbReference type="STRING" id="35608.A0A2U1MAS1"/>
<dbReference type="AlphaFoldDB" id="A0A2U1MAS1"/>
<dbReference type="PANTHER" id="PTHR32054:SF90">
    <property type="entry name" value="WEB FAMILY PROTEIN"/>
    <property type="match status" value="1"/>
</dbReference>